<dbReference type="GO" id="GO:0015074">
    <property type="term" value="P:DNA integration"/>
    <property type="evidence" value="ECO:0007669"/>
    <property type="project" value="InterPro"/>
</dbReference>
<evidence type="ECO:0000313" key="2">
    <source>
        <dbReference type="EMBL" id="OWM79356.1"/>
    </source>
</evidence>
<dbReference type="InterPro" id="IPR039537">
    <property type="entry name" value="Retrotran_Ty1/copia-like"/>
</dbReference>
<dbReference type="InterPro" id="IPR036397">
    <property type="entry name" value="RNaseH_sf"/>
</dbReference>
<feature type="domain" description="Integrase catalytic" evidence="1">
    <location>
        <begin position="39"/>
        <end position="205"/>
    </location>
</feature>
<gene>
    <name evidence="2" type="ORF">CDL15_Pgr003529</name>
</gene>
<dbReference type="Pfam" id="PF25597">
    <property type="entry name" value="SH3_retrovirus"/>
    <property type="match status" value="1"/>
</dbReference>
<name>A0A218X3U3_PUNGR</name>
<dbReference type="Proteomes" id="UP000197138">
    <property type="component" value="Unassembled WGS sequence"/>
</dbReference>
<sequence length="289" mass="33587">MQKNEMAKDLPVMEEQDSTCKICLLSKQARIPFKGASWRATEKLELVHSDVCVPMSEASLNGSRYFITFIDDFTRMCWIYFLKAKSEVAEVFMKFKCLIENQCGRRIKVLRSDNGTEYTSNKFKCLCDEAGIERQFTAPYSPQQNGVSERKNRTIVEMARCLMQEKDMPLKFWAEAANTDVFLLNRLPTKALEKKTPYEAWHEMKPSVKNLKVFGCVCYTHVPQEKRRKLDQKSEPGVFVGYSLQSKAYRVFQPQTEKVIISRDVTFLEEEKWNWKEGSKAEKGVTQKC</sequence>
<dbReference type="SUPFAM" id="SSF53098">
    <property type="entry name" value="Ribonuclease H-like"/>
    <property type="match status" value="1"/>
</dbReference>
<comment type="caution">
    <text evidence="2">The sequence shown here is derived from an EMBL/GenBank/DDBJ whole genome shotgun (WGS) entry which is preliminary data.</text>
</comment>
<dbReference type="AlphaFoldDB" id="A0A218X3U3"/>
<dbReference type="Pfam" id="PF00665">
    <property type="entry name" value="rve"/>
    <property type="match status" value="1"/>
</dbReference>
<dbReference type="GO" id="GO:0003676">
    <property type="term" value="F:nucleic acid binding"/>
    <property type="evidence" value="ECO:0007669"/>
    <property type="project" value="InterPro"/>
</dbReference>
<proteinExistence type="predicted"/>
<dbReference type="InterPro" id="IPR001584">
    <property type="entry name" value="Integrase_cat-core"/>
</dbReference>
<dbReference type="InterPro" id="IPR057670">
    <property type="entry name" value="SH3_retrovirus"/>
</dbReference>
<evidence type="ECO:0000313" key="3">
    <source>
        <dbReference type="Proteomes" id="UP000197138"/>
    </source>
</evidence>
<dbReference type="EMBL" id="MTKT01002492">
    <property type="protein sequence ID" value="OWM79356.1"/>
    <property type="molecule type" value="Genomic_DNA"/>
</dbReference>
<dbReference type="PANTHER" id="PTHR42648:SF18">
    <property type="entry name" value="RETROTRANSPOSON, UNCLASSIFIED-LIKE PROTEIN"/>
    <property type="match status" value="1"/>
</dbReference>
<protein>
    <recommendedName>
        <fullName evidence="1">Integrase catalytic domain-containing protein</fullName>
    </recommendedName>
</protein>
<evidence type="ECO:0000259" key="1">
    <source>
        <dbReference type="PROSITE" id="PS50994"/>
    </source>
</evidence>
<dbReference type="Gene3D" id="3.30.420.10">
    <property type="entry name" value="Ribonuclease H-like superfamily/Ribonuclease H"/>
    <property type="match status" value="1"/>
</dbReference>
<accession>A0A218X3U3</accession>
<dbReference type="InterPro" id="IPR012337">
    <property type="entry name" value="RNaseH-like_sf"/>
</dbReference>
<dbReference type="PROSITE" id="PS50994">
    <property type="entry name" value="INTEGRASE"/>
    <property type="match status" value="1"/>
</dbReference>
<organism evidence="2 3">
    <name type="scientific">Punica granatum</name>
    <name type="common">Pomegranate</name>
    <dbReference type="NCBI Taxonomy" id="22663"/>
    <lineage>
        <taxon>Eukaryota</taxon>
        <taxon>Viridiplantae</taxon>
        <taxon>Streptophyta</taxon>
        <taxon>Embryophyta</taxon>
        <taxon>Tracheophyta</taxon>
        <taxon>Spermatophyta</taxon>
        <taxon>Magnoliopsida</taxon>
        <taxon>eudicotyledons</taxon>
        <taxon>Gunneridae</taxon>
        <taxon>Pentapetalae</taxon>
        <taxon>rosids</taxon>
        <taxon>malvids</taxon>
        <taxon>Myrtales</taxon>
        <taxon>Lythraceae</taxon>
        <taxon>Punica</taxon>
    </lineage>
</organism>
<dbReference type="PANTHER" id="PTHR42648">
    <property type="entry name" value="TRANSPOSASE, PUTATIVE-RELATED"/>
    <property type="match status" value="1"/>
</dbReference>
<reference evidence="3" key="1">
    <citation type="journal article" date="2017" name="Plant J.">
        <title>The pomegranate (Punica granatum L.) genome and the genomics of punicalagin biosynthesis.</title>
        <authorList>
            <person name="Qin G."/>
            <person name="Xu C."/>
            <person name="Ming R."/>
            <person name="Tang H."/>
            <person name="Guyot R."/>
            <person name="Kramer E.M."/>
            <person name="Hu Y."/>
            <person name="Yi X."/>
            <person name="Qi Y."/>
            <person name="Xu X."/>
            <person name="Gao Z."/>
            <person name="Pan H."/>
            <person name="Jian J."/>
            <person name="Tian Y."/>
            <person name="Yue Z."/>
            <person name="Xu Y."/>
        </authorList>
    </citation>
    <scope>NUCLEOTIDE SEQUENCE [LARGE SCALE GENOMIC DNA]</scope>
    <source>
        <strain evidence="3">cv. Dabenzi</strain>
    </source>
</reference>